<sequence>MTTKQRVRVAAVATAVLATTLAGVGPASANTSPSGCGTPHFVNSTGIYTVWDDRVGTLTQYWGWCDGNLRNWAHVHLGSATAWETKVSIQTTDGVKHGVRVGRYGNDFTSAPTATMDRRTRARVEGTILGPGQHEIALKVGVTAYTG</sequence>
<dbReference type="Proteomes" id="UP000321793">
    <property type="component" value="Unassembled WGS sequence"/>
</dbReference>
<evidence type="ECO:0000256" key="1">
    <source>
        <dbReference type="SAM" id="SignalP"/>
    </source>
</evidence>
<dbReference type="AlphaFoldDB" id="A0A512SZG8"/>
<protein>
    <submittedName>
        <fullName evidence="2">Uncharacterized protein</fullName>
    </submittedName>
</protein>
<dbReference type="EMBL" id="BKBA01000004">
    <property type="protein sequence ID" value="GEQ13348.1"/>
    <property type="molecule type" value="Genomic_DNA"/>
</dbReference>
<gene>
    <name evidence="2" type="ORF">KLO01_13950</name>
</gene>
<keyword evidence="3" id="KW-1185">Reference proteome</keyword>
<feature type="chain" id="PRO_5021721910" evidence="1">
    <location>
        <begin position="30"/>
        <end position="147"/>
    </location>
</feature>
<proteinExistence type="predicted"/>
<organism evidence="2 3">
    <name type="scientific">Knoellia locipacati</name>
    <dbReference type="NCBI Taxonomy" id="882824"/>
    <lineage>
        <taxon>Bacteria</taxon>
        <taxon>Bacillati</taxon>
        <taxon>Actinomycetota</taxon>
        <taxon>Actinomycetes</taxon>
        <taxon>Micrococcales</taxon>
        <taxon>Intrasporangiaceae</taxon>
        <taxon>Knoellia</taxon>
    </lineage>
</organism>
<reference evidence="2 3" key="1">
    <citation type="submission" date="2019-07" db="EMBL/GenBank/DDBJ databases">
        <title>Whole genome shotgun sequence of Knoellia locipacati NBRC 109775.</title>
        <authorList>
            <person name="Hosoyama A."/>
            <person name="Uohara A."/>
            <person name="Ohji S."/>
            <person name="Ichikawa N."/>
        </authorList>
    </citation>
    <scope>NUCLEOTIDE SEQUENCE [LARGE SCALE GENOMIC DNA]</scope>
    <source>
        <strain evidence="2 3">NBRC 109775</strain>
    </source>
</reference>
<feature type="signal peptide" evidence="1">
    <location>
        <begin position="1"/>
        <end position="29"/>
    </location>
</feature>
<name>A0A512SZG8_9MICO</name>
<keyword evidence="1" id="KW-0732">Signal</keyword>
<evidence type="ECO:0000313" key="3">
    <source>
        <dbReference type="Proteomes" id="UP000321793"/>
    </source>
</evidence>
<evidence type="ECO:0000313" key="2">
    <source>
        <dbReference type="EMBL" id="GEQ13348.1"/>
    </source>
</evidence>
<dbReference type="RefSeq" id="WP_147063524.1">
    <property type="nucleotide sequence ID" value="NZ_BAABDN010000001.1"/>
</dbReference>
<dbReference type="OrthoDB" id="5147287at2"/>
<comment type="caution">
    <text evidence="2">The sequence shown here is derived from an EMBL/GenBank/DDBJ whole genome shotgun (WGS) entry which is preliminary data.</text>
</comment>
<accession>A0A512SZG8</accession>